<dbReference type="EMBL" id="BAAAMJ010000029">
    <property type="protein sequence ID" value="GAA1917397.1"/>
    <property type="molecule type" value="Genomic_DNA"/>
</dbReference>
<feature type="compositionally biased region" description="Polar residues" evidence="3">
    <location>
        <begin position="294"/>
        <end position="306"/>
    </location>
</feature>
<dbReference type="SMART" id="SM00829">
    <property type="entry name" value="PKS_ER"/>
    <property type="match status" value="1"/>
</dbReference>
<dbReference type="InterPro" id="IPR011032">
    <property type="entry name" value="GroES-like_sf"/>
</dbReference>
<feature type="compositionally biased region" description="Low complexity" evidence="3">
    <location>
        <begin position="215"/>
        <end position="233"/>
    </location>
</feature>
<dbReference type="Gene3D" id="3.90.180.10">
    <property type="entry name" value="Medium-chain alcohol dehydrogenases, catalytic domain"/>
    <property type="match status" value="2"/>
</dbReference>
<dbReference type="InterPro" id="IPR036291">
    <property type="entry name" value="NAD(P)-bd_dom_sf"/>
</dbReference>
<organism evidence="5 6">
    <name type="scientific">Streptomyces sodiiphilus</name>
    <dbReference type="NCBI Taxonomy" id="226217"/>
    <lineage>
        <taxon>Bacteria</taxon>
        <taxon>Bacillati</taxon>
        <taxon>Actinomycetota</taxon>
        <taxon>Actinomycetes</taxon>
        <taxon>Kitasatosporales</taxon>
        <taxon>Streptomycetaceae</taxon>
        <taxon>Streptomyces</taxon>
    </lineage>
</organism>
<protein>
    <recommendedName>
        <fullName evidence="4">Enoyl reductase (ER) domain-containing protein</fullName>
    </recommendedName>
</protein>
<dbReference type="InterPro" id="IPR013149">
    <property type="entry name" value="ADH-like_C"/>
</dbReference>
<keyword evidence="1" id="KW-0521">NADP</keyword>
<evidence type="ECO:0000256" key="3">
    <source>
        <dbReference type="SAM" id="MobiDB-lite"/>
    </source>
</evidence>
<evidence type="ECO:0000313" key="6">
    <source>
        <dbReference type="Proteomes" id="UP001501303"/>
    </source>
</evidence>
<gene>
    <name evidence="5" type="ORF">GCM10009716_28090</name>
</gene>
<dbReference type="PANTHER" id="PTHR48106">
    <property type="entry name" value="QUINONE OXIDOREDUCTASE PIG3-RELATED"/>
    <property type="match status" value="1"/>
</dbReference>
<proteinExistence type="predicted"/>
<name>A0ABP5ANL7_9ACTN</name>
<accession>A0ABP5ANL7</accession>
<keyword evidence="2" id="KW-0560">Oxidoreductase</keyword>
<comment type="caution">
    <text evidence="5">The sequence shown here is derived from an EMBL/GenBank/DDBJ whole genome shotgun (WGS) entry which is preliminary data.</text>
</comment>
<reference evidence="6" key="1">
    <citation type="journal article" date="2019" name="Int. J. Syst. Evol. Microbiol.">
        <title>The Global Catalogue of Microorganisms (GCM) 10K type strain sequencing project: providing services to taxonomists for standard genome sequencing and annotation.</title>
        <authorList>
            <consortium name="The Broad Institute Genomics Platform"/>
            <consortium name="The Broad Institute Genome Sequencing Center for Infectious Disease"/>
            <person name="Wu L."/>
            <person name="Ma J."/>
        </authorList>
    </citation>
    <scope>NUCLEOTIDE SEQUENCE [LARGE SCALE GENOMIC DNA]</scope>
    <source>
        <strain evidence="6">JCM 13581</strain>
    </source>
</reference>
<dbReference type="SUPFAM" id="SSF50129">
    <property type="entry name" value="GroES-like"/>
    <property type="match status" value="1"/>
</dbReference>
<evidence type="ECO:0000313" key="5">
    <source>
        <dbReference type="EMBL" id="GAA1917397.1"/>
    </source>
</evidence>
<feature type="domain" description="Enoyl reductase (ER)" evidence="4">
    <location>
        <begin position="10"/>
        <end position="265"/>
    </location>
</feature>
<evidence type="ECO:0000256" key="2">
    <source>
        <dbReference type="ARBA" id="ARBA00023002"/>
    </source>
</evidence>
<dbReference type="SUPFAM" id="SSF51735">
    <property type="entry name" value="NAD(P)-binding Rossmann-fold domains"/>
    <property type="match status" value="1"/>
</dbReference>
<evidence type="ECO:0000256" key="1">
    <source>
        <dbReference type="ARBA" id="ARBA00022857"/>
    </source>
</evidence>
<feature type="region of interest" description="Disordered" evidence="3">
    <location>
        <begin position="212"/>
        <end position="306"/>
    </location>
</feature>
<dbReference type="Pfam" id="PF00107">
    <property type="entry name" value="ADH_zinc_N"/>
    <property type="match status" value="1"/>
</dbReference>
<keyword evidence="6" id="KW-1185">Reference proteome</keyword>
<dbReference type="Gene3D" id="3.40.50.720">
    <property type="entry name" value="NAD(P)-binding Rossmann-like Domain"/>
    <property type="match status" value="1"/>
</dbReference>
<dbReference type="InterPro" id="IPR020843">
    <property type="entry name" value="ER"/>
</dbReference>
<feature type="compositionally biased region" description="Low complexity" evidence="3">
    <location>
        <begin position="276"/>
        <end position="289"/>
    </location>
</feature>
<evidence type="ECO:0000259" key="4">
    <source>
        <dbReference type="SMART" id="SM00829"/>
    </source>
</evidence>
<dbReference type="Proteomes" id="UP001501303">
    <property type="component" value="Unassembled WGS sequence"/>
</dbReference>
<sequence length="306" mass="31766">MKAIAMSKYGGPEDLELMELPGPPVGPDSVRVRVRTELVPAPVRTLARKPEALSREQAAGLSLAGLTARQCLKRLGLAEMARDKVILVHAASGGVGSMAVQLAAALGARVIGTASEHNHGYLRGLGAEPVTYGEGLADRVGEPAPDGVDAALDFVGGDAVEVSQEMLKNPGRVVSVVDKEVKEKGGEYLFVRPDPEDLAALAGLALDGETHRARGPGAAAGRGRRGVAAQPVRSDARKGGPDRLTQPDPGSPAPTGSRFPRGARGERRSRRHRAGTAESSSARATAAARPCQGWGNSEPPSTPISW</sequence>